<dbReference type="SMART" id="SM00062">
    <property type="entry name" value="PBPb"/>
    <property type="match status" value="1"/>
</dbReference>
<reference evidence="3 4" key="1">
    <citation type="journal article" date="2023" name="PLoS ONE">
        <title>Genome-based metabolic and phylogenomic analysis of three Terrisporobacter species.</title>
        <authorList>
            <person name="Boer T."/>
            <person name="Bengelsdorf F.R."/>
            <person name="Bomeke M."/>
            <person name="Daniel R."/>
            <person name="Poehlein A."/>
        </authorList>
    </citation>
    <scope>NUCLEOTIDE SEQUENCE [LARGE SCALE GENOMIC DNA]</scope>
    <source>
        <strain evidence="3 4">DSM 1288</strain>
    </source>
</reference>
<keyword evidence="1" id="KW-0472">Membrane</keyword>
<protein>
    <recommendedName>
        <fullName evidence="2">EAL domain-containing protein</fullName>
    </recommendedName>
</protein>
<dbReference type="Pfam" id="PF00497">
    <property type="entry name" value="SBP_bac_3"/>
    <property type="match status" value="1"/>
</dbReference>
<evidence type="ECO:0000256" key="1">
    <source>
        <dbReference type="SAM" id="Phobius"/>
    </source>
</evidence>
<dbReference type="Proteomes" id="UP001348492">
    <property type="component" value="Chromosome"/>
</dbReference>
<evidence type="ECO:0000313" key="4">
    <source>
        <dbReference type="Proteomes" id="UP001348492"/>
    </source>
</evidence>
<keyword evidence="1" id="KW-0812">Transmembrane</keyword>
<feature type="domain" description="EAL" evidence="2">
    <location>
        <begin position="281"/>
        <end position="539"/>
    </location>
</feature>
<dbReference type="PROSITE" id="PS50883">
    <property type="entry name" value="EAL"/>
    <property type="match status" value="1"/>
</dbReference>
<gene>
    <name evidence="3" type="ORF">TEGL_22920</name>
</gene>
<evidence type="ECO:0000259" key="2">
    <source>
        <dbReference type="PROSITE" id="PS50883"/>
    </source>
</evidence>
<dbReference type="Gene3D" id="3.20.20.450">
    <property type="entry name" value="EAL domain"/>
    <property type="match status" value="1"/>
</dbReference>
<evidence type="ECO:0000313" key="3">
    <source>
        <dbReference type="EMBL" id="WWD83873.1"/>
    </source>
</evidence>
<keyword evidence="4" id="KW-1185">Reference proteome</keyword>
<dbReference type="Pfam" id="PF00563">
    <property type="entry name" value="EAL"/>
    <property type="match status" value="1"/>
</dbReference>
<dbReference type="CDD" id="cd01948">
    <property type="entry name" value="EAL"/>
    <property type="match status" value="1"/>
</dbReference>
<dbReference type="SUPFAM" id="SSF141868">
    <property type="entry name" value="EAL domain-like"/>
    <property type="match status" value="1"/>
</dbReference>
<dbReference type="Gene3D" id="3.40.190.10">
    <property type="entry name" value="Periplasmic binding protein-like II"/>
    <property type="match status" value="2"/>
</dbReference>
<accession>A0ABZ2EW95</accession>
<dbReference type="PANTHER" id="PTHR33121">
    <property type="entry name" value="CYCLIC DI-GMP PHOSPHODIESTERASE PDEF"/>
    <property type="match status" value="1"/>
</dbReference>
<sequence>MNKKTKKILFLTICFVMILSKINIFAYANNRTIKVGLYLYEPYYYKDKNNNITGYYHDLLEILCKDANMKYEYVNVRMDNAVEKLKNNEIDILLGVHYREERAKKLYYSVNNISLNNQSLYTKDQSVAYGDVNYLNGKRLAYIKGDIAANWINNAFKVKNIKLDLVEAKSLDECVDMIETDRADVTSLPNGNSVNNNYNNIFNYSSGIVYIAGNENSKDIVKKFDEIINEKYKSKYYSKLLSSYNKYFRKEIIEINLISLFCVILLVLIILYKVIYPVIKKITLRRKIRENKEKNNFTLYYQPIVNPNNNEVVGFESLLRLKDKNNKILLPSCFLKDIETAGMFFEMTLWVLERAIHDYKIISNYKCYKNKNFYISINLSFEELENEDFINRIIKIADKNKINKGSICLEILESIHIKDLEGIKSTIEILKNNGFKIAIDDFGIEYANLNMLEIVAFDIIKLDKYFADNISKSKINNEVIKFLSNITLLTNKYFIIEGVEEKYQIDEIKNIHHNNLYIQGYFYSKPLPLKKLEKFTVKL</sequence>
<dbReference type="SUPFAM" id="SSF53850">
    <property type="entry name" value="Periplasmic binding protein-like II"/>
    <property type="match status" value="1"/>
</dbReference>
<name>A0ABZ2EW95_9FIRM</name>
<dbReference type="SMART" id="SM00052">
    <property type="entry name" value="EAL"/>
    <property type="match status" value="1"/>
</dbReference>
<dbReference type="PANTHER" id="PTHR33121:SF71">
    <property type="entry name" value="OXYGEN SENSOR PROTEIN DOSP"/>
    <property type="match status" value="1"/>
</dbReference>
<dbReference type="InterPro" id="IPR001638">
    <property type="entry name" value="Solute-binding_3/MltF_N"/>
</dbReference>
<dbReference type="InterPro" id="IPR050706">
    <property type="entry name" value="Cyclic-di-GMP_PDE-like"/>
</dbReference>
<dbReference type="EMBL" id="CP117523">
    <property type="protein sequence ID" value="WWD83873.1"/>
    <property type="molecule type" value="Genomic_DNA"/>
</dbReference>
<dbReference type="InterPro" id="IPR035919">
    <property type="entry name" value="EAL_sf"/>
</dbReference>
<organism evidence="3 4">
    <name type="scientific">Terrisporobacter glycolicus ATCC 14880 = DSM 1288</name>
    <dbReference type="NCBI Taxonomy" id="1121315"/>
    <lineage>
        <taxon>Bacteria</taxon>
        <taxon>Bacillati</taxon>
        <taxon>Bacillota</taxon>
        <taxon>Clostridia</taxon>
        <taxon>Peptostreptococcales</taxon>
        <taxon>Peptostreptococcaceae</taxon>
        <taxon>Terrisporobacter</taxon>
    </lineage>
</organism>
<dbReference type="RefSeq" id="WP_018590655.1">
    <property type="nucleotide sequence ID" value="NZ_CP117523.1"/>
</dbReference>
<proteinExistence type="predicted"/>
<dbReference type="InterPro" id="IPR001633">
    <property type="entry name" value="EAL_dom"/>
</dbReference>
<feature type="transmembrane region" description="Helical" evidence="1">
    <location>
        <begin position="257"/>
        <end position="279"/>
    </location>
</feature>
<keyword evidence="1" id="KW-1133">Transmembrane helix</keyword>